<organism evidence="2 3">
    <name type="scientific">Rhodococcus rhodochrous</name>
    <dbReference type="NCBI Taxonomy" id="1829"/>
    <lineage>
        <taxon>Bacteria</taxon>
        <taxon>Bacillati</taxon>
        <taxon>Actinomycetota</taxon>
        <taxon>Actinomycetes</taxon>
        <taxon>Mycobacteriales</taxon>
        <taxon>Nocardiaceae</taxon>
        <taxon>Rhodococcus</taxon>
    </lineage>
</organism>
<feature type="domain" description="Polysaccharide pyruvyl transferase" evidence="1">
    <location>
        <begin position="14"/>
        <end position="304"/>
    </location>
</feature>
<evidence type="ECO:0000259" key="1">
    <source>
        <dbReference type="Pfam" id="PF04230"/>
    </source>
</evidence>
<dbReference type="AlphaFoldDB" id="A0AA46WW01"/>
<sequence length="369" mass="40885">MKKVGILTRHVYPNYGSLLQSRALESALVAVGAEPRVIDYFPVTDRPLRLAASRLKESRVRGSAAKSAAYLAIQTPNMATMSLRFRKFQRRHLTLTQTCGDDRSVLETADDLDFVLSGSDQVWNSIHGQLDPVYFLEGQKPDKKHSYAASFGSSAPSSADIDRVAEWLEDFRSVSVRETSAQTALAKIGISSRVDVDPVLLHGKDYWTDFSKSYDPTDNDYILVYQLHNTPGFSERLAAIQGRHNLPVRRVTPDAKMLVEHRASDYLVDPAKFVALFRDASYVVTDSFHGTAFSLVFGRPIYALLPQSNSTRNEDLLASVGLARLASTLEAPPVEDPIYDAAEVTANLQGRARDSWSHLRALVGTEGRP</sequence>
<dbReference type="RefSeq" id="WP_229582769.1">
    <property type="nucleotide sequence ID" value="NZ_CP083974.1"/>
</dbReference>
<keyword evidence="2" id="KW-0808">Transferase</keyword>
<accession>A0AA46WW01</accession>
<dbReference type="Proteomes" id="UP001162740">
    <property type="component" value="Chromosome"/>
</dbReference>
<dbReference type="Pfam" id="PF04230">
    <property type="entry name" value="PS_pyruv_trans"/>
    <property type="match status" value="1"/>
</dbReference>
<proteinExistence type="predicted"/>
<dbReference type="EMBL" id="CP083974">
    <property type="protein sequence ID" value="UZF44326.1"/>
    <property type="molecule type" value="Genomic_DNA"/>
</dbReference>
<dbReference type="GO" id="GO:0016740">
    <property type="term" value="F:transferase activity"/>
    <property type="evidence" value="ECO:0007669"/>
    <property type="project" value="UniProtKB-KW"/>
</dbReference>
<name>A0AA46WW01_RHORH</name>
<gene>
    <name evidence="2" type="ORF">KUM34_021105</name>
</gene>
<protein>
    <submittedName>
        <fullName evidence="2">Polysaccharide pyruvyl transferase family protein</fullName>
    </submittedName>
</protein>
<evidence type="ECO:0000313" key="2">
    <source>
        <dbReference type="EMBL" id="UZF44326.1"/>
    </source>
</evidence>
<dbReference type="InterPro" id="IPR007345">
    <property type="entry name" value="Polysacch_pyruvyl_Trfase"/>
</dbReference>
<evidence type="ECO:0000313" key="3">
    <source>
        <dbReference type="Proteomes" id="UP001162740"/>
    </source>
</evidence>
<reference evidence="2 3" key="1">
    <citation type="journal article" date="2021" name="Front. Microbiol.">
        <title>Bacterial Transformation of Aromatic Monomers in Softwood Black Liquor.</title>
        <authorList>
            <person name="Navas L.E."/>
            <person name="Dexter G."/>
            <person name="Liu J."/>
            <person name="Levy-Booth D."/>
            <person name="Cho M."/>
            <person name="Jang S.K."/>
            <person name="Mansfield S.D."/>
            <person name="Renneckar S."/>
            <person name="Mohn W.W."/>
            <person name="Eltis L.D."/>
        </authorList>
    </citation>
    <scope>NUCLEOTIDE SEQUENCE [LARGE SCALE GENOMIC DNA]</scope>
    <source>
        <strain evidence="2 3">GD02</strain>
    </source>
</reference>